<gene>
    <name evidence="1" type="ORF">OU798_15990</name>
</gene>
<dbReference type="Proteomes" id="UP001145087">
    <property type="component" value="Unassembled WGS sequence"/>
</dbReference>
<accession>A0A9X3FAU6</accession>
<dbReference type="EMBL" id="JAPOHD010000029">
    <property type="protein sequence ID" value="MCY1721856.1"/>
    <property type="molecule type" value="Genomic_DNA"/>
</dbReference>
<organism evidence="1 2">
    <name type="scientific">Draconibacterium aestuarii</name>
    <dbReference type="NCBI Taxonomy" id="2998507"/>
    <lineage>
        <taxon>Bacteria</taxon>
        <taxon>Pseudomonadati</taxon>
        <taxon>Bacteroidota</taxon>
        <taxon>Bacteroidia</taxon>
        <taxon>Marinilabiliales</taxon>
        <taxon>Prolixibacteraceae</taxon>
        <taxon>Draconibacterium</taxon>
    </lineage>
</organism>
<proteinExistence type="predicted"/>
<reference evidence="1" key="1">
    <citation type="submission" date="2022-11" db="EMBL/GenBank/DDBJ databases">
        <title>Marilongibacter aestuarii gen. nov., sp. nov., isolated from tidal flat sediment.</title>
        <authorList>
            <person name="Jiayan W."/>
        </authorList>
    </citation>
    <scope>NUCLEOTIDE SEQUENCE</scope>
    <source>
        <strain evidence="1">Z1-6</strain>
    </source>
</reference>
<evidence type="ECO:0000313" key="1">
    <source>
        <dbReference type="EMBL" id="MCY1721856.1"/>
    </source>
</evidence>
<evidence type="ECO:0000313" key="2">
    <source>
        <dbReference type="Proteomes" id="UP001145087"/>
    </source>
</evidence>
<name>A0A9X3FAU6_9BACT</name>
<protein>
    <submittedName>
        <fullName evidence="1">Uncharacterized protein</fullName>
    </submittedName>
</protein>
<comment type="caution">
    <text evidence="1">The sequence shown here is derived from an EMBL/GenBank/DDBJ whole genome shotgun (WGS) entry which is preliminary data.</text>
</comment>
<dbReference type="RefSeq" id="WP_343334185.1">
    <property type="nucleotide sequence ID" value="NZ_JAPOHD010000029.1"/>
</dbReference>
<sequence length="209" mass="24738">MRITNSQKKYLADLTHKSNLKVNDFIVTGQYKEFKVKYKYDFYSFSIRKSKQDEYLRNIYPIDNTNGFSLSCNWGQTVKRYSDWAQALGKELNTPTGWETMDSDSYLNTNKSDFDEFFSDYEKKQLRSNINELKDRIKSLDITQDSLNIIEYKLDDLDNKLDELRKFDWKSLFIGTIVNFSITLALEPSIAADIWMLIKDIFFTHKILT</sequence>
<dbReference type="AlphaFoldDB" id="A0A9X3FAU6"/>
<keyword evidence="2" id="KW-1185">Reference proteome</keyword>